<dbReference type="InterPro" id="IPR016185">
    <property type="entry name" value="PreATP-grasp_dom_sf"/>
</dbReference>
<accession>A0ABV9NMY9</accession>
<keyword evidence="4" id="KW-0067">ATP-binding</keyword>
<dbReference type="EMBL" id="JBHSGG010000049">
    <property type="protein sequence ID" value="MFC4729732.1"/>
    <property type="molecule type" value="Genomic_DNA"/>
</dbReference>
<keyword evidence="5" id="KW-0460">Magnesium</keyword>
<evidence type="ECO:0000313" key="9">
    <source>
        <dbReference type="Proteomes" id="UP001595892"/>
    </source>
</evidence>
<evidence type="ECO:0000259" key="7">
    <source>
        <dbReference type="Pfam" id="PF03738"/>
    </source>
</evidence>
<evidence type="ECO:0000313" key="8">
    <source>
        <dbReference type="EMBL" id="MFC4729732.1"/>
    </source>
</evidence>
<dbReference type="SUPFAM" id="SSF52440">
    <property type="entry name" value="PreATP-grasp domain"/>
    <property type="match status" value="1"/>
</dbReference>
<dbReference type="Gene3D" id="3.30.1490.330">
    <property type="match status" value="1"/>
</dbReference>
<reference evidence="9" key="1">
    <citation type="journal article" date="2019" name="Int. J. Syst. Evol. Microbiol.">
        <title>The Global Catalogue of Microorganisms (GCM) 10K type strain sequencing project: providing services to taxonomists for standard genome sequencing and annotation.</title>
        <authorList>
            <consortium name="The Broad Institute Genomics Platform"/>
            <consortium name="The Broad Institute Genome Sequencing Center for Infectious Disease"/>
            <person name="Wu L."/>
            <person name="Ma J."/>
        </authorList>
    </citation>
    <scope>NUCLEOTIDE SEQUENCE [LARGE SCALE GENOMIC DNA]</scope>
    <source>
        <strain evidence="9">CGMCC 1.13574</strain>
    </source>
</reference>
<sequence>MRRIAIPERPDWRRTAEEYGFRFHTIDGEPYWEERAFYAFTLEQVEKDIEDPTAELHAMAMDLVDGIVTSESALRRLAIPENYWDWILRSWRARQPHLYGRMDFAYSGTGPARLLELNYDTPTSLFEAAFFQWEWLEDVRRRSLLPMGADQYNAIQEALVEAFATIAPSLPRPFYLSSVSTSEEDAGTVAYLRDCALQAGLDCDTIAMEDIGLGDNGGFTDLQDTVIGTLFKLYPLEDLFVEEFGKHLPFSGIQLIEPPWKAVLSNKGILPLLWEAHPRHPNLLEAHFDDGSGSLSPGWVRKPLLSREGANVELRRPDGSGETSDGPYAGGRWIRQAYAPLPEFDGNHALVGSWVVGDRACGMGIREDASAITRDTARFVPHAIVDPDWVPGAEPPPPPPAPPRGGRDDVLVA</sequence>
<organism evidence="8 9">
    <name type="scientific">Coralloluteibacterium thermophilum</name>
    <dbReference type="NCBI Taxonomy" id="2707049"/>
    <lineage>
        <taxon>Bacteria</taxon>
        <taxon>Pseudomonadati</taxon>
        <taxon>Pseudomonadota</taxon>
        <taxon>Gammaproteobacteria</taxon>
        <taxon>Lysobacterales</taxon>
        <taxon>Lysobacteraceae</taxon>
        <taxon>Coralloluteibacterium</taxon>
    </lineage>
</organism>
<keyword evidence="2" id="KW-0479">Metal-binding</keyword>
<feature type="region of interest" description="Disordered" evidence="6">
    <location>
        <begin position="310"/>
        <end position="329"/>
    </location>
</feature>
<evidence type="ECO:0000256" key="4">
    <source>
        <dbReference type="ARBA" id="ARBA00022840"/>
    </source>
</evidence>
<dbReference type="EC" id="6.3.1.-" evidence="8"/>
<proteinExistence type="predicted"/>
<evidence type="ECO:0000256" key="6">
    <source>
        <dbReference type="SAM" id="MobiDB-lite"/>
    </source>
</evidence>
<name>A0ABV9NMY9_9GAMM</name>
<keyword evidence="9" id="KW-1185">Reference proteome</keyword>
<evidence type="ECO:0000256" key="1">
    <source>
        <dbReference type="ARBA" id="ARBA00022598"/>
    </source>
</evidence>
<evidence type="ECO:0000256" key="2">
    <source>
        <dbReference type="ARBA" id="ARBA00022723"/>
    </source>
</evidence>
<dbReference type="GO" id="GO:0016874">
    <property type="term" value="F:ligase activity"/>
    <property type="evidence" value="ECO:0007669"/>
    <property type="project" value="UniProtKB-KW"/>
</dbReference>
<dbReference type="Pfam" id="PF03738">
    <property type="entry name" value="GSP_synth"/>
    <property type="match status" value="1"/>
</dbReference>
<feature type="region of interest" description="Disordered" evidence="6">
    <location>
        <begin position="386"/>
        <end position="413"/>
    </location>
</feature>
<feature type="compositionally biased region" description="Pro residues" evidence="6">
    <location>
        <begin position="393"/>
        <end position="403"/>
    </location>
</feature>
<protein>
    <submittedName>
        <fullName evidence="8">Glutathionylspermidine synthase family protein</fullName>
        <ecNumber evidence="8">6.3.1.-</ecNumber>
    </submittedName>
</protein>
<keyword evidence="1 8" id="KW-0436">Ligase</keyword>
<gene>
    <name evidence="8" type="ORF">ACFO3Q_16300</name>
</gene>
<dbReference type="RefSeq" id="WP_377005874.1">
    <property type="nucleotide sequence ID" value="NZ_JBHSGG010000049.1"/>
</dbReference>
<dbReference type="InterPro" id="IPR005494">
    <property type="entry name" value="GSPS_pre-ATP-grasp-like_dom"/>
</dbReference>
<feature type="domain" description="Glutathionylspermidine synthase pre-ATP-grasp-like" evidence="7">
    <location>
        <begin position="12"/>
        <end position="384"/>
    </location>
</feature>
<evidence type="ECO:0000256" key="5">
    <source>
        <dbReference type="ARBA" id="ARBA00022842"/>
    </source>
</evidence>
<evidence type="ECO:0000256" key="3">
    <source>
        <dbReference type="ARBA" id="ARBA00022741"/>
    </source>
</evidence>
<comment type="caution">
    <text evidence="8">The sequence shown here is derived from an EMBL/GenBank/DDBJ whole genome shotgun (WGS) entry which is preliminary data.</text>
</comment>
<dbReference type="SUPFAM" id="SSF56059">
    <property type="entry name" value="Glutathione synthetase ATP-binding domain-like"/>
    <property type="match status" value="1"/>
</dbReference>
<keyword evidence="3" id="KW-0547">Nucleotide-binding</keyword>
<dbReference type="Proteomes" id="UP001595892">
    <property type="component" value="Unassembled WGS sequence"/>
</dbReference>